<organism evidence="2 3">
    <name type="scientific">Vibrio ishigakensis</name>
    <dbReference type="NCBI Taxonomy" id="1481914"/>
    <lineage>
        <taxon>Bacteria</taxon>
        <taxon>Pseudomonadati</taxon>
        <taxon>Pseudomonadota</taxon>
        <taxon>Gammaproteobacteria</taxon>
        <taxon>Vibrionales</taxon>
        <taxon>Vibrionaceae</taxon>
        <taxon>Vibrio</taxon>
    </lineage>
</organism>
<evidence type="ECO:0000313" key="3">
    <source>
        <dbReference type="Proteomes" id="UP000031670"/>
    </source>
</evidence>
<name>A0A0B8PCF1_9VIBR</name>
<dbReference type="InterPro" id="IPR056174">
    <property type="entry name" value="SpoVR_N"/>
</dbReference>
<dbReference type="PANTHER" id="PTHR30029:SF2">
    <property type="entry name" value="STAGE V SPORULATION PROTEIN R"/>
    <property type="match status" value="1"/>
</dbReference>
<feature type="domain" description="SpoVR protein-like N-terminal" evidence="1">
    <location>
        <begin position="1"/>
        <end position="36"/>
    </location>
</feature>
<comment type="caution">
    <text evidence="2">The sequence shown here is derived from an EMBL/GenBank/DDBJ whole genome shotgun (WGS) entry which is preliminary data.</text>
</comment>
<dbReference type="PANTHER" id="PTHR30029">
    <property type="entry name" value="STAGE V SPORULATION PROTEIN R"/>
    <property type="match status" value="1"/>
</dbReference>
<accession>A0A0B8PCF1</accession>
<dbReference type="InterPro" id="IPR007390">
    <property type="entry name" value="Spore_V_R"/>
</dbReference>
<evidence type="ECO:0000259" key="1">
    <source>
        <dbReference type="Pfam" id="PF04293"/>
    </source>
</evidence>
<evidence type="ECO:0000313" key="2">
    <source>
        <dbReference type="EMBL" id="GAM62247.1"/>
    </source>
</evidence>
<reference evidence="2 3" key="1">
    <citation type="submission" date="2015-01" db="EMBL/GenBank/DDBJ databases">
        <title>Vibrio sp. C5 JCM 19232 whole genome shotgun sequence.</title>
        <authorList>
            <person name="Sawabe T."/>
            <person name="Meirelles P."/>
            <person name="Feng G."/>
            <person name="Sayaka M."/>
            <person name="Hattori M."/>
            <person name="Ohkuma M."/>
        </authorList>
    </citation>
    <scope>NUCLEOTIDE SEQUENCE [LARGE SCALE GENOMIC DNA]</scope>
    <source>
        <strain evidence="2 3">JCM19232</strain>
    </source>
</reference>
<dbReference type="Pfam" id="PF04293">
    <property type="entry name" value="SpoVR"/>
    <property type="match status" value="1"/>
</dbReference>
<dbReference type="EMBL" id="BBSA01000005">
    <property type="protein sequence ID" value="GAM62247.1"/>
    <property type="molecule type" value="Genomic_DNA"/>
</dbReference>
<gene>
    <name evidence="2" type="ORF">JCM19232_5211</name>
</gene>
<dbReference type="Proteomes" id="UP000031670">
    <property type="component" value="Unassembled WGS sequence"/>
</dbReference>
<sequence>MRIVRKVSQYFYPQKQTQVMNEGWATFWHYTILNHLYDEAW</sequence>
<protein>
    <submittedName>
        <fullName evidence="2">SpoVR-like protein</fullName>
    </submittedName>
</protein>
<reference evidence="2 3" key="2">
    <citation type="submission" date="2015-01" db="EMBL/GenBank/DDBJ databases">
        <authorList>
            <consortium name="NBRP consortium"/>
            <person name="Sawabe T."/>
            <person name="Meirelles P."/>
            <person name="Feng G."/>
            <person name="Sayaka M."/>
            <person name="Hattori M."/>
            <person name="Ohkuma M."/>
        </authorList>
    </citation>
    <scope>NUCLEOTIDE SEQUENCE [LARGE SCALE GENOMIC DNA]</scope>
    <source>
        <strain evidence="2 3">JCM19232</strain>
    </source>
</reference>
<proteinExistence type="predicted"/>
<dbReference type="AlphaFoldDB" id="A0A0B8PCF1"/>